<feature type="domain" description="HTH cro/C1-type" evidence="1">
    <location>
        <begin position="13"/>
        <end position="68"/>
    </location>
</feature>
<organism evidence="2 3">
    <name type="scientific">Dictyobacter halimunensis</name>
    <dbReference type="NCBI Taxonomy" id="3026934"/>
    <lineage>
        <taxon>Bacteria</taxon>
        <taxon>Bacillati</taxon>
        <taxon>Chloroflexota</taxon>
        <taxon>Ktedonobacteria</taxon>
        <taxon>Ktedonobacterales</taxon>
        <taxon>Dictyobacteraceae</taxon>
        <taxon>Dictyobacter</taxon>
    </lineage>
</organism>
<dbReference type="Gene3D" id="1.10.260.40">
    <property type="entry name" value="lambda repressor-like DNA-binding domains"/>
    <property type="match status" value="1"/>
</dbReference>
<dbReference type="Proteomes" id="UP001344906">
    <property type="component" value="Unassembled WGS sequence"/>
</dbReference>
<dbReference type="SUPFAM" id="SSF47413">
    <property type="entry name" value="lambda repressor-like DNA-binding domains"/>
    <property type="match status" value="1"/>
</dbReference>
<evidence type="ECO:0000313" key="3">
    <source>
        <dbReference type="Proteomes" id="UP001344906"/>
    </source>
</evidence>
<dbReference type="EMBL" id="BSRI01000002">
    <property type="protein sequence ID" value="GLV59223.1"/>
    <property type="molecule type" value="Genomic_DNA"/>
</dbReference>
<dbReference type="InterPro" id="IPR001387">
    <property type="entry name" value="Cro/C1-type_HTH"/>
</dbReference>
<evidence type="ECO:0000259" key="1">
    <source>
        <dbReference type="PROSITE" id="PS50943"/>
    </source>
</evidence>
<dbReference type="RefSeq" id="WP_338255758.1">
    <property type="nucleotide sequence ID" value="NZ_BSRI01000002.1"/>
</dbReference>
<comment type="caution">
    <text evidence="2">The sequence shown here is derived from an EMBL/GenBank/DDBJ whole genome shotgun (WGS) entry which is preliminary data.</text>
</comment>
<reference evidence="2 3" key="1">
    <citation type="submission" date="2023-02" db="EMBL/GenBank/DDBJ databases">
        <title>Dictyobacter halimunensis sp. nov., a new member of the class Ktedonobacteria from forest soil in a geothermal area.</title>
        <authorList>
            <person name="Rachmania M.K."/>
            <person name="Ningsih F."/>
            <person name="Sakai Y."/>
            <person name="Yabe S."/>
            <person name="Yokota A."/>
            <person name="Sjamsuridzal W."/>
        </authorList>
    </citation>
    <scope>NUCLEOTIDE SEQUENCE [LARGE SCALE GENOMIC DNA]</scope>
    <source>
        <strain evidence="2 3">S3.2.2.5</strain>
    </source>
</reference>
<gene>
    <name evidence="2" type="ORF">KDH_60500</name>
</gene>
<dbReference type="CDD" id="cd00093">
    <property type="entry name" value="HTH_XRE"/>
    <property type="match status" value="1"/>
</dbReference>
<name>A0ABQ6FY65_9CHLR</name>
<proteinExistence type="predicted"/>
<dbReference type="PROSITE" id="PS50943">
    <property type="entry name" value="HTH_CROC1"/>
    <property type="match status" value="1"/>
</dbReference>
<dbReference type="InterPro" id="IPR010982">
    <property type="entry name" value="Lambda_DNA-bd_dom_sf"/>
</dbReference>
<keyword evidence="3" id="KW-1185">Reference proteome</keyword>
<dbReference type="Pfam" id="PF01381">
    <property type="entry name" value="HTH_3"/>
    <property type="match status" value="1"/>
</dbReference>
<protein>
    <recommendedName>
        <fullName evidence="1">HTH cro/C1-type domain-containing protein</fullName>
    </recommendedName>
</protein>
<evidence type="ECO:0000313" key="2">
    <source>
        <dbReference type="EMBL" id="GLV59223.1"/>
    </source>
</evidence>
<dbReference type="SMART" id="SM00530">
    <property type="entry name" value="HTH_XRE"/>
    <property type="match status" value="1"/>
</dbReference>
<accession>A0ABQ6FY65</accession>
<sequence length="81" mass="9313">MKKTTQAVPNMLLRNARISLGLTQEDVADKIGASHPFLVNRWERGIASPSPRYLRQLVKFFKKKPEELGYCLKDSKAKKRI</sequence>